<dbReference type="AlphaFoldDB" id="A0A9W7XEK9"/>
<name>A0A9W7XEK9_9FUNG</name>
<feature type="non-terminal residue" evidence="2">
    <location>
        <position position="1"/>
    </location>
</feature>
<evidence type="ECO:0000313" key="3">
    <source>
        <dbReference type="Proteomes" id="UP001145021"/>
    </source>
</evidence>
<reference evidence="2" key="1">
    <citation type="submission" date="2022-07" db="EMBL/GenBank/DDBJ databases">
        <title>Phylogenomic reconstructions and comparative analyses of Kickxellomycotina fungi.</title>
        <authorList>
            <person name="Reynolds N.K."/>
            <person name="Stajich J.E."/>
            <person name="Barry K."/>
            <person name="Grigoriev I.V."/>
            <person name="Crous P."/>
            <person name="Smith M.E."/>
        </authorList>
    </citation>
    <scope>NUCLEOTIDE SEQUENCE</scope>
    <source>
        <strain evidence="2">NBRC 105413</strain>
    </source>
</reference>
<dbReference type="InterPro" id="IPR011010">
    <property type="entry name" value="DNA_brk_join_enz"/>
</dbReference>
<keyword evidence="3" id="KW-1185">Reference proteome</keyword>
<dbReference type="InterPro" id="IPR013762">
    <property type="entry name" value="Integrase-like_cat_sf"/>
</dbReference>
<comment type="caution">
    <text evidence="2">The sequence shown here is derived from an EMBL/GenBank/DDBJ whole genome shotgun (WGS) entry which is preliminary data.</text>
</comment>
<organism evidence="2 3">
    <name type="scientific">Coemansia asiatica</name>
    <dbReference type="NCBI Taxonomy" id="1052880"/>
    <lineage>
        <taxon>Eukaryota</taxon>
        <taxon>Fungi</taxon>
        <taxon>Fungi incertae sedis</taxon>
        <taxon>Zoopagomycota</taxon>
        <taxon>Kickxellomycotina</taxon>
        <taxon>Kickxellomycetes</taxon>
        <taxon>Kickxellales</taxon>
        <taxon>Kickxellaceae</taxon>
        <taxon>Coemansia</taxon>
    </lineage>
</organism>
<evidence type="ECO:0008006" key="4">
    <source>
        <dbReference type="Google" id="ProtNLM"/>
    </source>
</evidence>
<keyword evidence="1" id="KW-0233">DNA recombination</keyword>
<dbReference type="GO" id="GO:0003677">
    <property type="term" value="F:DNA binding"/>
    <property type="evidence" value="ECO:0007669"/>
    <property type="project" value="InterPro"/>
</dbReference>
<gene>
    <name evidence="2" type="ORF">LPJ64_005341</name>
</gene>
<evidence type="ECO:0000313" key="2">
    <source>
        <dbReference type="EMBL" id="KAJ1642835.1"/>
    </source>
</evidence>
<evidence type="ECO:0000256" key="1">
    <source>
        <dbReference type="ARBA" id="ARBA00023172"/>
    </source>
</evidence>
<proteinExistence type="predicted"/>
<protein>
    <recommendedName>
        <fullName evidence="4">Integrase</fullName>
    </recommendedName>
</protein>
<sequence length="161" mass="17356">AGHPIEQPVYITRHDDKAICPVRTLEVYFERIIADHLDITVPHPTLPSLHFVPLLHHAHNHSKALSSDRISNHIQEIMVLASNPSGAYASAHSVGADLAVNNGIPLEAAMDHANWASPAVFNTYYHHTQIAQAQITAAILGPLGTASLDCAESEATEGRPS</sequence>
<dbReference type="SUPFAM" id="SSF56349">
    <property type="entry name" value="DNA breaking-rejoining enzymes"/>
    <property type="match status" value="1"/>
</dbReference>
<dbReference type="GO" id="GO:0015074">
    <property type="term" value="P:DNA integration"/>
    <property type="evidence" value="ECO:0007669"/>
    <property type="project" value="InterPro"/>
</dbReference>
<dbReference type="Gene3D" id="1.10.443.10">
    <property type="entry name" value="Intergrase catalytic core"/>
    <property type="match status" value="1"/>
</dbReference>
<accession>A0A9W7XEK9</accession>
<dbReference type="Proteomes" id="UP001145021">
    <property type="component" value="Unassembled WGS sequence"/>
</dbReference>
<dbReference type="GO" id="GO:0006310">
    <property type="term" value="P:DNA recombination"/>
    <property type="evidence" value="ECO:0007669"/>
    <property type="project" value="UniProtKB-KW"/>
</dbReference>
<dbReference type="EMBL" id="JANBOH010000331">
    <property type="protein sequence ID" value="KAJ1642835.1"/>
    <property type="molecule type" value="Genomic_DNA"/>
</dbReference>